<feature type="region of interest" description="Disordered" evidence="1">
    <location>
        <begin position="123"/>
        <end position="156"/>
    </location>
</feature>
<dbReference type="EMBL" id="JAACXV010000058">
    <property type="protein sequence ID" value="KAF7285280.1"/>
    <property type="molecule type" value="Genomic_DNA"/>
</dbReference>
<gene>
    <name evidence="2" type="ORF">GWI33_011409</name>
</gene>
<sequence length="294" mass="34257">MSTDSCLFSGYLRCWRLIYFASRFETHSKDNQSSFHRPTCSVFFDACPKNFYSHRTQTYSRLQTNIIISDVLPRETIKQRTRKTRLLKRNYTRETSPASSPEEQRPTTPFVLLPLSVPHPKLRFSRHQHPHPLPDRLDKHQERQERVDGNQRRHRKPKPVNYGLITRLTRAKLDELVIVLSCARVWPVLSPASGLYWGGKLCWCRRQPPLPPTHQLNPAWICAGAWISKLNQLVTLNYTFYLLRLLIRRYSARLSAIYSCFLVELDGVGSFSGPEQRKTAFRMLFAAATGRTVR</sequence>
<evidence type="ECO:0000313" key="2">
    <source>
        <dbReference type="EMBL" id="KAF7285280.1"/>
    </source>
</evidence>
<organism evidence="2 3">
    <name type="scientific">Rhynchophorus ferrugineus</name>
    <name type="common">Red palm weevil</name>
    <name type="synonym">Curculio ferrugineus</name>
    <dbReference type="NCBI Taxonomy" id="354439"/>
    <lineage>
        <taxon>Eukaryota</taxon>
        <taxon>Metazoa</taxon>
        <taxon>Ecdysozoa</taxon>
        <taxon>Arthropoda</taxon>
        <taxon>Hexapoda</taxon>
        <taxon>Insecta</taxon>
        <taxon>Pterygota</taxon>
        <taxon>Neoptera</taxon>
        <taxon>Endopterygota</taxon>
        <taxon>Coleoptera</taxon>
        <taxon>Polyphaga</taxon>
        <taxon>Cucujiformia</taxon>
        <taxon>Curculionidae</taxon>
        <taxon>Dryophthorinae</taxon>
        <taxon>Rhynchophorus</taxon>
    </lineage>
</organism>
<dbReference type="AlphaFoldDB" id="A0A834IWR5"/>
<evidence type="ECO:0000313" key="3">
    <source>
        <dbReference type="Proteomes" id="UP000625711"/>
    </source>
</evidence>
<accession>A0A834IWR5</accession>
<evidence type="ECO:0000256" key="1">
    <source>
        <dbReference type="SAM" id="MobiDB-lite"/>
    </source>
</evidence>
<proteinExistence type="predicted"/>
<protein>
    <submittedName>
        <fullName evidence="2">Uncharacterized protein</fullName>
    </submittedName>
</protein>
<feature type="region of interest" description="Disordered" evidence="1">
    <location>
        <begin position="86"/>
        <end position="107"/>
    </location>
</feature>
<comment type="caution">
    <text evidence="2">The sequence shown here is derived from an EMBL/GenBank/DDBJ whole genome shotgun (WGS) entry which is preliminary data.</text>
</comment>
<keyword evidence="3" id="KW-1185">Reference proteome</keyword>
<reference evidence="2" key="1">
    <citation type="submission" date="2020-08" db="EMBL/GenBank/DDBJ databases">
        <title>Genome sequencing and assembly of the red palm weevil Rhynchophorus ferrugineus.</title>
        <authorList>
            <person name="Dias G.B."/>
            <person name="Bergman C.M."/>
            <person name="Manee M."/>
        </authorList>
    </citation>
    <scope>NUCLEOTIDE SEQUENCE</scope>
    <source>
        <strain evidence="2">AA-2017</strain>
        <tissue evidence="2">Whole larva</tissue>
    </source>
</reference>
<dbReference type="Proteomes" id="UP000625711">
    <property type="component" value="Unassembled WGS sequence"/>
</dbReference>
<name>A0A834IWR5_RHYFE</name>
<feature type="compositionally biased region" description="Basic and acidic residues" evidence="1">
    <location>
        <begin position="132"/>
        <end position="151"/>
    </location>
</feature>